<evidence type="ECO:0000313" key="2">
    <source>
        <dbReference type="Proteomes" id="UP000007939"/>
    </source>
</evidence>
<dbReference type="HOGENOM" id="CLU_2510963_0_0_12"/>
<sequence>MYKLRFSKDIAIIDREGLASARITIKNANEHGRFYDVRMRIHGIRDKREKVEGIKTTWIFDIKDVTVKLEGFPRLTTAFVKDWAE</sequence>
<organism evidence="1 2">
    <name type="scientific">Parasphaerochaeta coccoides (strain ATCC BAA-1237 / DSM 17374 / SPN1)</name>
    <name type="common">Sphaerochaeta coccoides</name>
    <dbReference type="NCBI Taxonomy" id="760011"/>
    <lineage>
        <taxon>Bacteria</taxon>
        <taxon>Pseudomonadati</taxon>
        <taxon>Spirochaetota</taxon>
        <taxon>Spirochaetia</taxon>
        <taxon>Spirochaetales</taxon>
        <taxon>Sphaerochaetaceae</taxon>
        <taxon>Parasphaerochaeta</taxon>
    </lineage>
</organism>
<proteinExistence type="predicted"/>
<protein>
    <submittedName>
        <fullName evidence="1">Uncharacterized protein</fullName>
    </submittedName>
</protein>
<name>F4GI75_PARC1</name>
<accession>F4GI75</accession>
<reference evidence="1 2" key="2">
    <citation type="journal article" date="2012" name="Stand. Genomic Sci.">
        <title>Complete genome sequence of the termite hindgut bacterium Spirochaeta coccoides type strain (SPN1(T)), reclassification in the genus Sphaerochaeta as Sphaerochaeta coccoides comb. nov. and emendations of the family Spirochaetaceae and the genus Sphaerochaeta.</title>
        <authorList>
            <person name="Abt B."/>
            <person name="Han C."/>
            <person name="Scheuner C."/>
            <person name="Lu M."/>
            <person name="Lapidus A."/>
            <person name="Nolan M."/>
            <person name="Lucas S."/>
            <person name="Hammon N."/>
            <person name="Deshpande S."/>
            <person name="Cheng J.F."/>
            <person name="Tapia R."/>
            <person name="Goodwin L.A."/>
            <person name="Pitluck S."/>
            <person name="Liolios K."/>
            <person name="Pagani I."/>
            <person name="Ivanova N."/>
            <person name="Mavromatis K."/>
            <person name="Mikhailova N."/>
            <person name="Huntemann M."/>
            <person name="Pati A."/>
            <person name="Chen A."/>
            <person name="Palaniappan K."/>
            <person name="Land M."/>
            <person name="Hauser L."/>
            <person name="Brambilla E.M."/>
            <person name="Rohde M."/>
            <person name="Spring S."/>
            <person name="Gronow S."/>
            <person name="Goker M."/>
            <person name="Woyke T."/>
            <person name="Bristow J."/>
            <person name="Eisen J.A."/>
            <person name="Markowitz V."/>
            <person name="Hugenholtz P."/>
            <person name="Kyrpides N.C."/>
            <person name="Klenk H.P."/>
            <person name="Detter J.C."/>
        </authorList>
    </citation>
    <scope>NUCLEOTIDE SEQUENCE [LARGE SCALE GENOMIC DNA]</scope>
    <source>
        <strain evidence="2">ATCC BAA-1237 / DSM 17374 / SPN1</strain>
    </source>
</reference>
<dbReference type="KEGG" id="scc:Spico_1470"/>
<reference evidence="2" key="1">
    <citation type="submission" date="2011-04" db="EMBL/GenBank/DDBJ databases">
        <title>The complete genome of Spirochaeta coccoides DSM 17374.</title>
        <authorList>
            <person name="Lucas S."/>
            <person name="Copeland A."/>
            <person name="Lapidus A."/>
            <person name="Bruce D."/>
            <person name="Goodwin L."/>
            <person name="Pitluck S."/>
            <person name="Peters L."/>
            <person name="Kyrpides N."/>
            <person name="Mavromatis K."/>
            <person name="Pagani I."/>
            <person name="Ivanova N."/>
            <person name="Ovchinnikova G."/>
            <person name="Lu M."/>
            <person name="Detter J.C."/>
            <person name="Tapia R."/>
            <person name="Han C."/>
            <person name="Land M."/>
            <person name="Hauser L."/>
            <person name="Markowitz V."/>
            <person name="Cheng J.-F."/>
            <person name="Hugenholtz P."/>
            <person name="Woyke T."/>
            <person name="Wu D."/>
            <person name="Spring S."/>
            <person name="Schroeder M."/>
            <person name="Brambilla E."/>
            <person name="Klenk H.-P."/>
            <person name="Eisen J.A."/>
        </authorList>
    </citation>
    <scope>NUCLEOTIDE SEQUENCE [LARGE SCALE GENOMIC DNA]</scope>
    <source>
        <strain evidence="2">ATCC BAA-1237 / DSM 17374 / SPN1</strain>
    </source>
</reference>
<dbReference type="AlphaFoldDB" id="F4GI75"/>
<dbReference type="EMBL" id="CP002659">
    <property type="protein sequence ID" value="AEC02673.1"/>
    <property type="molecule type" value="Genomic_DNA"/>
</dbReference>
<gene>
    <name evidence="1" type="ordered locus">Spico_1470</name>
</gene>
<dbReference type="Proteomes" id="UP000007939">
    <property type="component" value="Chromosome"/>
</dbReference>
<keyword evidence="2" id="KW-1185">Reference proteome</keyword>
<evidence type="ECO:0000313" key="1">
    <source>
        <dbReference type="EMBL" id="AEC02673.1"/>
    </source>
</evidence>